<dbReference type="SUPFAM" id="SSF47090">
    <property type="entry name" value="PGBD-like"/>
    <property type="match status" value="1"/>
</dbReference>
<feature type="region of interest" description="Disordered" evidence="1">
    <location>
        <begin position="311"/>
        <end position="339"/>
    </location>
</feature>
<dbReference type="AlphaFoldDB" id="A0A9W6QNG8"/>
<comment type="caution">
    <text evidence="2">The sequence shown here is derived from an EMBL/GenBank/DDBJ whole genome shotgun (WGS) entry which is preliminary data.</text>
</comment>
<evidence type="ECO:0000313" key="2">
    <source>
        <dbReference type="EMBL" id="GLW91633.1"/>
    </source>
</evidence>
<sequence length="431" mass="43856">MSAKERHRGLAVVVGLALAAGGGALVGANYIKSPAQVAAEAAAPPSGPVTVAVEKRIVRATMVVRGDVTPESSFVVAAPAPREVAKPVLTRLAGDVGHVVAAGQVVAEVSGRPVIVLPGPTPAYRDLAPGAKGDDVAQLQEALRDLGHRVTDARGIYGISTGAAVVALYRSTGYEAQPTGPDDDRQIKAATRQVRDLQRAHDEVPPEGKAAAARTLADAKEDLADLVARTGPVVPIGEIAFSPVLPARIVARPVPLGGAVTGELVTLAGGRLVVRARVDERNAQLVRAGMAVEGVSEMHGKQFVGTVAEIAPGTPPGGVPQPAAQPGGGGVRPPTDPRPQITVHPAQPLDVSMVGQNVRLTVIAAGTDHDVLVVPLAAVSAREGGQAVVVRLTGGREERLVVTPGVSGGGFVEVTPTDTTLSPGDRVVVGW</sequence>
<dbReference type="PANTHER" id="PTHR30469:SF15">
    <property type="entry name" value="HLYD FAMILY OF SECRETION PROTEINS"/>
    <property type="match status" value="1"/>
</dbReference>
<dbReference type="PANTHER" id="PTHR30469">
    <property type="entry name" value="MULTIDRUG RESISTANCE PROTEIN MDTA"/>
    <property type="match status" value="1"/>
</dbReference>
<dbReference type="Proteomes" id="UP001165042">
    <property type="component" value="Unassembled WGS sequence"/>
</dbReference>
<dbReference type="InterPro" id="IPR036365">
    <property type="entry name" value="PGBD-like_sf"/>
</dbReference>
<reference evidence="2" key="1">
    <citation type="submission" date="2023-02" db="EMBL/GenBank/DDBJ databases">
        <title>Actinokineospora globicatena NBRC 15670.</title>
        <authorList>
            <person name="Ichikawa N."/>
            <person name="Sato H."/>
            <person name="Tonouchi N."/>
        </authorList>
    </citation>
    <scope>NUCLEOTIDE SEQUENCE</scope>
    <source>
        <strain evidence="2">NBRC 15670</strain>
    </source>
</reference>
<evidence type="ECO:0008006" key="4">
    <source>
        <dbReference type="Google" id="ProtNLM"/>
    </source>
</evidence>
<dbReference type="Gene3D" id="2.40.420.20">
    <property type="match status" value="1"/>
</dbReference>
<organism evidence="2 3">
    <name type="scientific">Actinokineospora globicatena</name>
    <dbReference type="NCBI Taxonomy" id="103729"/>
    <lineage>
        <taxon>Bacteria</taxon>
        <taxon>Bacillati</taxon>
        <taxon>Actinomycetota</taxon>
        <taxon>Actinomycetes</taxon>
        <taxon>Pseudonocardiales</taxon>
        <taxon>Pseudonocardiaceae</taxon>
        <taxon>Actinokineospora</taxon>
    </lineage>
</organism>
<dbReference type="GO" id="GO:1990281">
    <property type="term" value="C:efflux pump complex"/>
    <property type="evidence" value="ECO:0007669"/>
    <property type="project" value="TreeGrafter"/>
</dbReference>
<protein>
    <recommendedName>
        <fullName evidence="4">Peptidoglycan binding domain-containing protein</fullName>
    </recommendedName>
</protein>
<dbReference type="EMBL" id="BSSD01000003">
    <property type="protein sequence ID" value="GLW91633.1"/>
    <property type="molecule type" value="Genomic_DNA"/>
</dbReference>
<proteinExistence type="predicted"/>
<dbReference type="RefSeq" id="WP_285610452.1">
    <property type="nucleotide sequence ID" value="NZ_BSSD01000003.1"/>
</dbReference>
<evidence type="ECO:0000313" key="3">
    <source>
        <dbReference type="Proteomes" id="UP001165042"/>
    </source>
</evidence>
<evidence type="ECO:0000256" key="1">
    <source>
        <dbReference type="SAM" id="MobiDB-lite"/>
    </source>
</evidence>
<dbReference type="Gene3D" id="1.10.101.10">
    <property type="entry name" value="PGBD-like superfamily/PGBD"/>
    <property type="match status" value="1"/>
</dbReference>
<name>A0A9W6QNG8_9PSEU</name>
<accession>A0A9W6QNG8</accession>
<gene>
    <name evidence="2" type="ORF">Aglo03_24490</name>
</gene>
<dbReference type="GO" id="GO:0015562">
    <property type="term" value="F:efflux transmembrane transporter activity"/>
    <property type="evidence" value="ECO:0007669"/>
    <property type="project" value="TreeGrafter"/>
</dbReference>
<dbReference type="InterPro" id="IPR036366">
    <property type="entry name" value="PGBDSf"/>
</dbReference>
<keyword evidence="3" id="KW-1185">Reference proteome</keyword>